<evidence type="ECO:0000313" key="2">
    <source>
        <dbReference type="Proteomes" id="UP001589707"/>
    </source>
</evidence>
<dbReference type="Pfam" id="PF14539">
    <property type="entry name" value="DUF4442"/>
    <property type="match status" value="1"/>
</dbReference>
<keyword evidence="2" id="KW-1185">Reference proteome</keyword>
<dbReference type="Gene3D" id="3.10.129.10">
    <property type="entry name" value="Hotdog Thioesterase"/>
    <property type="match status" value="1"/>
</dbReference>
<proteinExistence type="predicted"/>
<dbReference type="InterPro" id="IPR029069">
    <property type="entry name" value="HotDog_dom_sf"/>
</dbReference>
<dbReference type="RefSeq" id="WP_376839166.1">
    <property type="nucleotide sequence ID" value="NZ_JBHMAU010000038.1"/>
</dbReference>
<gene>
    <name evidence="1" type="ORF">ACFFN1_04950</name>
</gene>
<organism evidence="1 2">
    <name type="scientific">Brevibacterium otitidis</name>
    <dbReference type="NCBI Taxonomy" id="53364"/>
    <lineage>
        <taxon>Bacteria</taxon>
        <taxon>Bacillati</taxon>
        <taxon>Actinomycetota</taxon>
        <taxon>Actinomycetes</taxon>
        <taxon>Micrococcales</taxon>
        <taxon>Brevibacteriaceae</taxon>
        <taxon>Brevibacterium</taxon>
    </lineage>
</organism>
<reference evidence="1 2" key="1">
    <citation type="submission" date="2024-09" db="EMBL/GenBank/DDBJ databases">
        <authorList>
            <person name="Sun Q."/>
            <person name="Mori K."/>
        </authorList>
    </citation>
    <scope>NUCLEOTIDE SEQUENCE [LARGE SCALE GENOMIC DNA]</scope>
    <source>
        <strain evidence="1 2">JCM 11683</strain>
    </source>
</reference>
<name>A0ABV5X1D7_9MICO</name>
<dbReference type="InterPro" id="IPR027961">
    <property type="entry name" value="DUF4442"/>
</dbReference>
<accession>A0ABV5X1D7</accession>
<sequence>MVLVHRAQQAFESARSRTKRAVSDAKSNPATLRRAMNAWPVFLAAGVRVRHIAPDWSSAVVELRQGQLNMNYVGTHFGGTLFAMCDPFWMILMLRRLGPDYIVWDKAGEIDFKRPGRGTVTTEIHLDDAAVEAMRTEADREGRALMWFENDIIDASGTVVATVRKQLYARPKNR</sequence>
<dbReference type="EMBL" id="JBHMAU010000038">
    <property type="protein sequence ID" value="MFB9775759.1"/>
    <property type="molecule type" value="Genomic_DNA"/>
</dbReference>
<protein>
    <submittedName>
        <fullName evidence="1">DUF4442 domain-containing protein</fullName>
    </submittedName>
</protein>
<dbReference type="SUPFAM" id="SSF54637">
    <property type="entry name" value="Thioesterase/thiol ester dehydrase-isomerase"/>
    <property type="match status" value="1"/>
</dbReference>
<evidence type="ECO:0000313" key="1">
    <source>
        <dbReference type="EMBL" id="MFB9775759.1"/>
    </source>
</evidence>
<comment type="caution">
    <text evidence="1">The sequence shown here is derived from an EMBL/GenBank/DDBJ whole genome shotgun (WGS) entry which is preliminary data.</text>
</comment>
<dbReference type="Proteomes" id="UP001589707">
    <property type="component" value="Unassembled WGS sequence"/>
</dbReference>